<proteinExistence type="predicted"/>
<name>A0ABD3DGC9_9LAMI</name>
<evidence type="ECO:0000313" key="2">
    <source>
        <dbReference type="Proteomes" id="UP001632038"/>
    </source>
</evidence>
<accession>A0ABD3DGC9</accession>
<dbReference type="Gene3D" id="3.40.50.1000">
    <property type="entry name" value="HAD superfamily/HAD-like"/>
    <property type="match status" value="1"/>
</dbReference>
<dbReference type="Proteomes" id="UP001632038">
    <property type="component" value="Unassembled WGS sequence"/>
</dbReference>
<dbReference type="EMBL" id="JAVIJP010000017">
    <property type="protein sequence ID" value="KAL3640204.1"/>
    <property type="molecule type" value="Genomic_DNA"/>
</dbReference>
<keyword evidence="2" id="KW-1185">Reference proteome</keyword>
<evidence type="ECO:0008006" key="3">
    <source>
        <dbReference type="Google" id="ProtNLM"/>
    </source>
</evidence>
<comment type="caution">
    <text evidence="1">The sequence shown here is derived from an EMBL/GenBank/DDBJ whole genome shotgun (WGS) entry which is preliminary data.</text>
</comment>
<reference evidence="2" key="1">
    <citation type="journal article" date="2024" name="IScience">
        <title>Strigolactones Initiate the Formation of Haustorium-like Structures in Castilleja.</title>
        <authorList>
            <person name="Buerger M."/>
            <person name="Peterson D."/>
            <person name="Chory J."/>
        </authorList>
    </citation>
    <scope>NUCLEOTIDE SEQUENCE [LARGE SCALE GENOMIC DNA]</scope>
</reference>
<protein>
    <recommendedName>
        <fullName evidence="3">FCP1 homology domain-containing protein</fullName>
    </recommendedName>
</protein>
<evidence type="ECO:0000313" key="1">
    <source>
        <dbReference type="EMBL" id="KAL3640204.1"/>
    </source>
</evidence>
<dbReference type="AlphaFoldDB" id="A0ABD3DGC9"/>
<dbReference type="InterPro" id="IPR023214">
    <property type="entry name" value="HAD_sf"/>
</dbReference>
<gene>
    <name evidence="1" type="ORF">CASFOL_015172</name>
</gene>
<organism evidence="1 2">
    <name type="scientific">Castilleja foliolosa</name>
    <dbReference type="NCBI Taxonomy" id="1961234"/>
    <lineage>
        <taxon>Eukaryota</taxon>
        <taxon>Viridiplantae</taxon>
        <taxon>Streptophyta</taxon>
        <taxon>Embryophyta</taxon>
        <taxon>Tracheophyta</taxon>
        <taxon>Spermatophyta</taxon>
        <taxon>Magnoliopsida</taxon>
        <taxon>eudicotyledons</taxon>
        <taxon>Gunneridae</taxon>
        <taxon>Pentapetalae</taxon>
        <taxon>asterids</taxon>
        <taxon>lamiids</taxon>
        <taxon>Lamiales</taxon>
        <taxon>Orobanchaceae</taxon>
        <taxon>Pedicularideae</taxon>
        <taxon>Castillejinae</taxon>
        <taxon>Castilleja</taxon>
    </lineage>
</organism>
<sequence length="103" mass="11538">MSMHATNLGWKKGDYNESNTLLLDDSPYKALLDPLRTRIFPYSCSFKAKNADNSLGPGGDLRVYLEPGLLTSENVQKYMEQHPFGQKAITVKKLVMGILFKGN</sequence>